<feature type="chain" id="PRO_5012519627" evidence="1">
    <location>
        <begin position="16"/>
        <end position="151"/>
    </location>
</feature>
<protein>
    <submittedName>
        <fullName evidence="2">Uncharacterized protein</fullName>
    </submittedName>
</protein>
<dbReference type="AlphaFoldDB" id="B0E988"/>
<dbReference type="Gene3D" id="2.70.130.10">
    <property type="entry name" value="Mannose-6-phosphate receptor binding domain"/>
    <property type="match status" value="1"/>
</dbReference>
<dbReference type="GeneID" id="5879845"/>
<evidence type="ECO:0000256" key="1">
    <source>
        <dbReference type="SAM" id="SignalP"/>
    </source>
</evidence>
<feature type="signal peptide" evidence="1">
    <location>
        <begin position="1"/>
        <end position="15"/>
    </location>
</feature>
<keyword evidence="3" id="KW-1185">Reference proteome</keyword>
<organism evidence="3">
    <name type="scientific">Entamoeba dispar (strain ATCC PRA-260 / SAW760)</name>
    <dbReference type="NCBI Taxonomy" id="370354"/>
    <lineage>
        <taxon>Eukaryota</taxon>
        <taxon>Amoebozoa</taxon>
        <taxon>Evosea</taxon>
        <taxon>Archamoebae</taxon>
        <taxon>Mastigamoebida</taxon>
        <taxon>Entamoebidae</taxon>
        <taxon>Entamoeba</taxon>
    </lineage>
</organism>
<proteinExistence type="predicted"/>
<reference evidence="3" key="1">
    <citation type="submission" date="2007-12" db="EMBL/GenBank/DDBJ databases">
        <title>Annotation of Entamoeba dispar SAW760.</title>
        <authorList>
            <person name="Lorenzi H."/>
            <person name="Inman J."/>
            <person name="Schobel S."/>
            <person name="Amedeo P."/>
            <person name="Caler E."/>
        </authorList>
    </citation>
    <scope>NUCLEOTIDE SEQUENCE [LARGE SCALE GENOMIC DNA]</scope>
    <source>
        <strain evidence="3">ATCC PRA-260 / SAW760</strain>
    </source>
</reference>
<dbReference type="EMBL" id="DS548293">
    <property type="protein sequence ID" value="EDR28917.1"/>
    <property type="molecule type" value="Genomic_DNA"/>
</dbReference>
<evidence type="ECO:0000313" key="3">
    <source>
        <dbReference type="Proteomes" id="UP000008076"/>
    </source>
</evidence>
<dbReference type="OrthoDB" id="24789at2759"/>
<dbReference type="VEuPathDB" id="AmoebaDB:EDI_249370"/>
<keyword evidence="1" id="KW-0732">Signal</keyword>
<dbReference type="OMA" id="NTQMILH"/>
<accession>B0E988</accession>
<dbReference type="KEGG" id="edi:EDI_249370"/>
<dbReference type="Proteomes" id="UP000008076">
    <property type="component" value="Unassembled WGS sequence"/>
</dbReference>
<dbReference type="RefSeq" id="XP_001734916.1">
    <property type="nucleotide sequence ID" value="XM_001734864.1"/>
</dbReference>
<dbReference type="InterPro" id="IPR009011">
    <property type="entry name" value="Man6P_isomerase_rcpt-bd_dom_sf"/>
</dbReference>
<sequence>MWLLPICLLFNCVNGYYCMKSIHGEKRGMLSYKLYKVNNITTSIYVNLCGPIENHPTSSVLMVGRKETELNDLFSEVISYNNTQMILHYTLKDSIPDCEIYHLQVNYQCNNTLTEPIITNVDYDINDPFFCSNIIIIYTPDICQLIKNKGK</sequence>
<gene>
    <name evidence="2" type="ORF">EDI_249370</name>
</gene>
<dbReference type="SUPFAM" id="SSF50911">
    <property type="entry name" value="Mannose 6-phosphate receptor domain"/>
    <property type="match status" value="1"/>
</dbReference>
<evidence type="ECO:0000313" key="2">
    <source>
        <dbReference type="EMBL" id="EDR28917.1"/>
    </source>
</evidence>
<name>B0E988_ENTDS</name>
<dbReference type="eggNOG" id="ENOG502RHDW">
    <property type="taxonomic scope" value="Eukaryota"/>
</dbReference>